<name>W4LBB7_9BACT</name>
<accession>W4LBB7</accession>
<evidence type="ECO:0000313" key="5">
    <source>
        <dbReference type="EMBL" id="ETW95272.1"/>
    </source>
</evidence>
<dbReference type="InterPro" id="IPR020476">
    <property type="entry name" value="Nudix_hydrolase"/>
</dbReference>
<gene>
    <name evidence="5" type="ORF">ETSY2_48380</name>
</gene>
<keyword evidence="6" id="KW-1185">Reference proteome</keyword>
<dbReference type="Pfam" id="PF00293">
    <property type="entry name" value="NUDIX"/>
    <property type="match status" value="1"/>
</dbReference>
<proteinExistence type="inferred from homology"/>
<evidence type="ECO:0000256" key="2">
    <source>
        <dbReference type="ARBA" id="ARBA00022801"/>
    </source>
</evidence>
<evidence type="ECO:0000313" key="6">
    <source>
        <dbReference type="Proteomes" id="UP000019140"/>
    </source>
</evidence>
<dbReference type="SUPFAM" id="SSF55811">
    <property type="entry name" value="Nudix"/>
    <property type="match status" value="1"/>
</dbReference>
<dbReference type="HOGENOM" id="CLU_037162_19_3_7"/>
<dbReference type="PROSITE" id="PS51462">
    <property type="entry name" value="NUDIX"/>
    <property type="match status" value="1"/>
</dbReference>
<dbReference type="PANTHER" id="PTHR43046:SF14">
    <property type="entry name" value="MUTT_NUDIX FAMILY PROTEIN"/>
    <property type="match status" value="1"/>
</dbReference>
<organism evidence="5 6">
    <name type="scientific">Candidatus Entotheonella gemina</name>
    <dbReference type="NCBI Taxonomy" id="1429439"/>
    <lineage>
        <taxon>Bacteria</taxon>
        <taxon>Pseudomonadati</taxon>
        <taxon>Nitrospinota/Tectimicrobiota group</taxon>
        <taxon>Candidatus Tectimicrobiota</taxon>
        <taxon>Candidatus Entotheonellia</taxon>
        <taxon>Candidatus Entotheonellales</taxon>
        <taxon>Candidatus Entotheonellaceae</taxon>
        <taxon>Candidatus Entotheonella</taxon>
    </lineage>
</organism>
<evidence type="ECO:0000256" key="3">
    <source>
        <dbReference type="RuleBase" id="RU003476"/>
    </source>
</evidence>
<dbReference type="Proteomes" id="UP000019140">
    <property type="component" value="Unassembled WGS sequence"/>
</dbReference>
<reference evidence="5 6" key="1">
    <citation type="journal article" date="2014" name="Nature">
        <title>An environmental bacterial taxon with a large and distinct metabolic repertoire.</title>
        <authorList>
            <person name="Wilson M.C."/>
            <person name="Mori T."/>
            <person name="Ruckert C."/>
            <person name="Uria A.R."/>
            <person name="Helf M.J."/>
            <person name="Takada K."/>
            <person name="Gernert C."/>
            <person name="Steffens U.A."/>
            <person name="Heycke N."/>
            <person name="Schmitt S."/>
            <person name="Rinke C."/>
            <person name="Helfrich E.J."/>
            <person name="Brachmann A.O."/>
            <person name="Gurgui C."/>
            <person name="Wakimoto T."/>
            <person name="Kracht M."/>
            <person name="Crusemann M."/>
            <person name="Hentschel U."/>
            <person name="Abe I."/>
            <person name="Matsunaga S."/>
            <person name="Kalinowski J."/>
            <person name="Takeyama H."/>
            <person name="Piel J."/>
        </authorList>
    </citation>
    <scope>NUCLEOTIDE SEQUENCE [LARGE SCALE GENOMIC DNA]</scope>
    <source>
        <strain evidence="6">TSY2</strain>
    </source>
</reference>
<keyword evidence="2 3" id="KW-0378">Hydrolase</keyword>
<dbReference type="PRINTS" id="PR00502">
    <property type="entry name" value="NUDIXFAMILY"/>
</dbReference>
<dbReference type="InterPro" id="IPR000086">
    <property type="entry name" value="NUDIX_hydrolase_dom"/>
</dbReference>
<protein>
    <submittedName>
        <fullName evidence="5">DNA mismatch repair protein MutT</fullName>
    </submittedName>
</protein>
<dbReference type="PANTHER" id="PTHR43046">
    <property type="entry name" value="GDP-MANNOSE MANNOSYL HYDROLASE"/>
    <property type="match status" value="1"/>
</dbReference>
<dbReference type="AlphaFoldDB" id="W4LBB7"/>
<dbReference type="InterPro" id="IPR015797">
    <property type="entry name" value="NUDIX_hydrolase-like_dom_sf"/>
</dbReference>
<sequence length="129" mass="14543">MKPDTIVAVITCGRKVLFICRGPSVVEAGYWAPLSGKIEPGERQEAAVIREVKEEVGLSVRPLRKVWENISSSGDQTLHWWLAEYVEGALTLDPREASDARWVTVDEIDDLHPTFAGDRAFFQQVYTRL</sequence>
<dbReference type="Gene3D" id="3.90.79.10">
    <property type="entry name" value="Nucleoside Triphosphate Pyrophosphohydrolase"/>
    <property type="match status" value="1"/>
</dbReference>
<dbReference type="PROSITE" id="PS00893">
    <property type="entry name" value="NUDIX_BOX"/>
    <property type="match status" value="1"/>
</dbReference>
<comment type="cofactor">
    <cofactor evidence="1">
        <name>Mg(2+)</name>
        <dbReference type="ChEBI" id="CHEBI:18420"/>
    </cofactor>
</comment>
<evidence type="ECO:0000259" key="4">
    <source>
        <dbReference type="PROSITE" id="PS51462"/>
    </source>
</evidence>
<evidence type="ECO:0000256" key="1">
    <source>
        <dbReference type="ARBA" id="ARBA00001946"/>
    </source>
</evidence>
<comment type="similarity">
    <text evidence="3">Belongs to the Nudix hydrolase family.</text>
</comment>
<dbReference type="EMBL" id="AZHX01002336">
    <property type="protein sequence ID" value="ETW95272.1"/>
    <property type="molecule type" value="Genomic_DNA"/>
</dbReference>
<feature type="domain" description="Nudix hydrolase" evidence="4">
    <location>
        <begin position="1"/>
        <end position="127"/>
    </location>
</feature>
<comment type="caution">
    <text evidence="5">The sequence shown here is derived from an EMBL/GenBank/DDBJ whole genome shotgun (WGS) entry which is preliminary data.</text>
</comment>
<dbReference type="InterPro" id="IPR020084">
    <property type="entry name" value="NUDIX_hydrolase_CS"/>
</dbReference>
<dbReference type="GO" id="GO:0016787">
    <property type="term" value="F:hydrolase activity"/>
    <property type="evidence" value="ECO:0007669"/>
    <property type="project" value="UniProtKB-KW"/>
</dbReference>